<evidence type="ECO:0000313" key="2">
    <source>
        <dbReference type="EMBL" id="TFE70573.1"/>
    </source>
</evidence>
<evidence type="ECO:0000256" key="1">
    <source>
        <dbReference type="SAM" id="MobiDB-lite"/>
    </source>
</evidence>
<proteinExistence type="predicted"/>
<keyword evidence="3" id="KW-1185">Reference proteome</keyword>
<protein>
    <recommendedName>
        <fullName evidence="4">Methyltransferase</fullName>
    </recommendedName>
</protein>
<name>A0A4Y8PET8_9BACT</name>
<dbReference type="EMBL" id="LXQC01000113">
    <property type="protein sequence ID" value="TFE70573.1"/>
    <property type="molecule type" value="Genomic_DNA"/>
</dbReference>
<feature type="region of interest" description="Disordered" evidence="1">
    <location>
        <begin position="1"/>
        <end position="22"/>
    </location>
</feature>
<accession>A0A4Y8PET8</accession>
<dbReference type="Proteomes" id="UP000297713">
    <property type="component" value="Unassembled WGS sequence"/>
</dbReference>
<reference evidence="2 3" key="1">
    <citation type="submission" date="2016-05" db="EMBL/GenBank/DDBJ databases">
        <title>Diversity and Homogeneity among Thermoacidophilic Verrucomicrobia Methanotrophs Linked with Geographical Origin.</title>
        <authorList>
            <person name="Erikstad H.-A."/>
            <person name="Smestad N.B."/>
            <person name="Ceballos R.M."/>
            <person name="Birkeland N.-K."/>
        </authorList>
    </citation>
    <scope>NUCLEOTIDE SEQUENCE [LARGE SCALE GENOMIC DNA]</scope>
    <source>
        <strain evidence="2 3">Phi</strain>
    </source>
</reference>
<gene>
    <name evidence="2" type="ORF">A7Q10_05690</name>
</gene>
<evidence type="ECO:0008006" key="4">
    <source>
        <dbReference type="Google" id="ProtNLM"/>
    </source>
</evidence>
<dbReference type="RefSeq" id="WP_134439524.1">
    <property type="nucleotide sequence ID" value="NZ_LXQC01000113.1"/>
</dbReference>
<evidence type="ECO:0000313" key="3">
    <source>
        <dbReference type="Proteomes" id="UP000297713"/>
    </source>
</evidence>
<organism evidence="2 3">
    <name type="scientific">Methylacidiphilum caldifontis</name>
    <dbReference type="NCBI Taxonomy" id="2795386"/>
    <lineage>
        <taxon>Bacteria</taxon>
        <taxon>Pseudomonadati</taxon>
        <taxon>Verrucomicrobiota</taxon>
        <taxon>Methylacidiphilae</taxon>
        <taxon>Methylacidiphilales</taxon>
        <taxon>Methylacidiphilaceae</taxon>
        <taxon>Methylacidiphilum (ex Ratnadevi et al. 2023)</taxon>
    </lineage>
</organism>
<sequence length="218" mass="25759">MTRIIPSEMSEKKPKGGQQISGRAADLRRIHLSLRTYHWFAKILKKNIHHLSHGLLIGAEEGFLGRFLYSDPILREKIEITGFDTTPRPIKWPLPWRWIQGKLLEFDGWDRYSFILVNWVLYTYDDLSLQRIGEKIQSSNSSLLVISEPYRSYFHSLELWFFNKIGLIRYDYPEISRAVRAGFQGRELIQALELENSQWEISLSSPFWISQRLVAKRF</sequence>
<dbReference type="OrthoDB" id="9800454at2"/>
<comment type="caution">
    <text evidence="2">The sequence shown here is derived from an EMBL/GenBank/DDBJ whole genome shotgun (WGS) entry which is preliminary data.</text>
</comment>
<dbReference type="AlphaFoldDB" id="A0A4Y8PET8"/>